<dbReference type="Pfam" id="PF17806">
    <property type="entry name" value="SO_alpha_A3"/>
    <property type="match status" value="1"/>
</dbReference>
<protein>
    <submittedName>
        <fullName evidence="7">(2Fe-2S)-binding protein</fullName>
    </submittedName>
</protein>
<name>A0A9X0UE94_9PROT</name>
<feature type="domain" description="Aminomethyltransferase C-terminal" evidence="5">
    <location>
        <begin position="846"/>
        <end position="928"/>
    </location>
</feature>
<dbReference type="RefSeq" id="WP_186771284.1">
    <property type="nucleotide sequence ID" value="NZ_JACOMF010000016.1"/>
</dbReference>
<evidence type="ECO:0000259" key="5">
    <source>
        <dbReference type="Pfam" id="PF08669"/>
    </source>
</evidence>
<dbReference type="SUPFAM" id="SSF103025">
    <property type="entry name" value="Folate-binding domain"/>
    <property type="match status" value="1"/>
</dbReference>
<dbReference type="PRINTS" id="PR00368">
    <property type="entry name" value="FADPNR"/>
</dbReference>
<dbReference type="InterPro" id="IPR027266">
    <property type="entry name" value="TrmE/GcvT-like"/>
</dbReference>
<comment type="similarity">
    <text evidence="1">Belongs to the GcvT family.</text>
</comment>
<evidence type="ECO:0000259" key="6">
    <source>
        <dbReference type="Pfam" id="PF17806"/>
    </source>
</evidence>
<feature type="domain" description="GCVT N-terminal" evidence="3">
    <location>
        <begin position="562"/>
        <end position="826"/>
    </location>
</feature>
<dbReference type="InterPro" id="IPR028896">
    <property type="entry name" value="GcvT/YgfZ/DmdA"/>
</dbReference>
<evidence type="ECO:0000259" key="3">
    <source>
        <dbReference type="Pfam" id="PF01571"/>
    </source>
</evidence>
<dbReference type="EMBL" id="JACOMF010000016">
    <property type="protein sequence ID" value="MBC4016513.1"/>
    <property type="molecule type" value="Genomic_DNA"/>
</dbReference>
<dbReference type="Pfam" id="PF08669">
    <property type="entry name" value="GCV_T_C"/>
    <property type="match status" value="1"/>
</dbReference>
<proteinExistence type="inferred from homology"/>
<dbReference type="SUPFAM" id="SSF101790">
    <property type="entry name" value="Aminomethyltransferase beta-barrel domain"/>
    <property type="match status" value="1"/>
</dbReference>
<dbReference type="Proteomes" id="UP000600101">
    <property type="component" value="Unassembled WGS sequence"/>
</dbReference>
<comment type="caution">
    <text evidence="7">The sequence shown here is derived from an EMBL/GenBank/DDBJ whole genome shotgun (WGS) entry which is preliminary data.</text>
</comment>
<dbReference type="Pfam" id="PF07992">
    <property type="entry name" value="Pyr_redox_2"/>
    <property type="match status" value="1"/>
</dbReference>
<dbReference type="Gene3D" id="3.10.20.440">
    <property type="entry name" value="2Fe-2S iron-sulphur cluster binding domain, sarcosine oxidase, alpha subunit, N-terminal domain"/>
    <property type="match status" value="1"/>
</dbReference>
<dbReference type="InterPro" id="IPR041117">
    <property type="entry name" value="SoxA_A3"/>
</dbReference>
<sequence>MRLATGGRIDRSRPLRFSFDGRAYTGFAGDTLASALLANGVQLIGRSFKYHRPRGILSAGAEEPNALVELDRGPGRREPNTRATMVPLTEGLVARSQNRWPSLGFDLGALAGLGAPLLPAGFYYKTFLGPGRDAWYRRWEPLIRRMAGLGRAPEAPDPDRYGNRHAHCETLVIGAGRAGIAAALAAAEAGDRVILCDEQAEPGGRLLLLPGPVPGLEALRAQPRLRILTRTTAFHYGLQNYVSLAEVLDRPDGLRERLWRVRARRVVLATGALERLLPFSGNDRPGVMLADAARAYVARWAVLPGRRAVLLAAHDSGYDAAFALQDAGAGVVAILDLRAAPPAALREAAAARGIAVRPAHGIAATRGGARVTGVLAAPLRPDGSPDAARAEALACDLVLMAGGWTPNLALFSQARGRLRWDAAADAFLPGETAEALECAGACATGRGPGLPLAAIAAGSLGARKAFVDPQNDVTTRDIALAVREGFRSIEHVKRYTTTGMATDQGKIGGMLGLAITAAARGQAIPEVGFTTFRPPYTPVSFGTLAGRHRAALFDPVRTAPTHAWAEAQGAVFEPVGQWQRARYFPRAGEDMAAAVARECLAVRNAAGLLDASTLGKVEVVGPDAAEFLERCYVNAFHGMRPGRCRYGLLLREDGFLYDDGVIARLAEDRFHLTTTTGGAARVLHLLEDYLQTEFPELRVWLTSNTEHWGVAALQGPAARAMLAPLVRGIDLAALPHMAVAEAEVAGIPAWLFRVSFTGEAGYEVNVPADRLAALWERLIAAGATPYGTEAMHVLRAEKGFIIIGQETDGTVTPEDAGLGWAIGKAKRDFIGKRSLARPEMLRPDRRQVVGLAPRDARVPEEGAQLLAGADRREAQGHVTSAYHSAALGRPIALGLLSAGRARLGETVFATRLDGVPQPLEVVSPVFWDPEGKRLHG</sequence>
<dbReference type="PANTHER" id="PTHR43757:SF2">
    <property type="entry name" value="AMINOMETHYLTRANSFERASE, MITOCHONDRIAL"/>
    <property type="match status" value="1"/>
</dbReference>
<evidence type="ECO:0000313" key="7">
    <source>
        <dbReference type="EMBL" id="MBC4016513.1"/>
    </source>
</evidence>
<feature type="domain" description="SoxA A3" evidence="6">
    <location>
        <begin position="463"/>
        <end position="547"/>
    </location>
</feature>
<dbReference type="InterPro" id="IPR036188">
    <property type="entry name" value="FAD/NAD-bd_sf"/>
</dbReference>
<dbReference type="InterPro" id="IPR041854">
    <property type="entry name" value="BFD-like_2Fe2S-bd_dom_sf"/>
</dbReference>
<feature type="domain" description="FAD/NAD(P)-binding" evidence="4">
    <location>
        <begin position="171"/>
        <end position="415"/>
    </location>
</feature>
<accession>A0A9X0UE94</accession>
<dbReference type="InterPro" id="IPR042204">
    <property type="entry name" value="2Fe-2S-bd_N"/>
</dbReference>
<evidence type="ECO:0000259" key="4">
    <source>
        <dbReference type="Pfam" id="PF07992"/>
    </source>
</evidence>
<dbReference type="Pfam" id="PF01571">
    <property type="entry name" value="GCV_T"/>
    <property type="match status" value="1"/>
</dbReference>
<dbReference type="InterPro" id="IPR006222">
    <property type="entry name" value="GCVT_N"/>
</dbReference>
<evidence type="ECO:0000256" key="2">
    <source>
        <dbReference type="ARBA" id="ARBA00023002"/>
    </source>
</evidence>
<keyword evidence="8" id="KW-1185">Reference proteome</keyword>
<dbReference type="PANTHER" id="PTHR43757">
    <property type="entry name" value="AMINOMETHYLTRANSFERASE"/>
    <property type="match status" value="1"/>
</dbReference>
<dbReference type="GO" id="GO:0016491">
    <property type="term" value="F:oxidoreductase activity"/>
    <property type="evidence" value="ECO:0007669"/>
    <property type="project" value="UniProtKB-KW"/>
</dbReference>
<dbReference type="Pfam" id="PF13510">
    <property type="entry name" value="Fer2_4"/>
    <property type="match status" value="1"/>
</dbReference>
<dbReference type="InterPro" id="IPR029043">
    <property type="entry name" value="GcvT/YgfZ_C"/>
</dbReference>
<dbReference type="Gene3D" id="1.10.10.1100">
    <property type="entry name" value="BFD-like [2Fe-2S]-binding domain"/>
    <property type="match status" value="1"/>
</dbReference>
<dbReference type="InterPro" id="IPR013977">
    <property type="entry name" value="GcvT_C"/>
</dbReference>
<dbReference type="InterPro" id="IPR023753">
    <property type="entry name" value="FAD/NAD-binding_dom"/>
</dbReference>
<dbReference type="Gene3D" id="3.30.1360.120">
    <property type="entry name" value="Probable tRNA modification gtpase trme, domain 1"/>
    <property type="match status" value="1"/>
</dbReference>
<evidence type="ECO:0000256" key="1">
    <source>
        <dbReference type="ARBA" id="ARBA00008609"/>
    </source>
</evidence>
<dbReference type="Gene3D" id="3.50.50.60">
    <property type="entry name" value="FAD/NAD(P)-binding domain"/>
    <property type="match status" value="2"/>
</dbReference>
<gene>
    <name evidence="7" type="ORF">H7965_14400</name>
</gene>
<evidence type="ECO:0000313" key="8">
    <source>
        <dbReference type="Proteomes" id="UP000600101"/>
    </source>
</evidence>
<dbReference type="SUPFAM" id="SSF51905">
    <property type="entry name" value="FAD/NAD(P)-binding domain"/>
    <property type="match status" value="1"/>
</dbReference>
<keyword evidence="2" id="KW-0560">Oxidoreductase</keyword>
<reference evidence="7" key="1">
    <citation type="submission" date="2020-08" db="EMBL/GenBank/DDBJ databases">
        <authorList>
            <person name="Hu Y."/>
            <person name="Nguyen S.V."/>
            <person name="Li F."/>
            <person name="Fanning S."/>
        </authorList>
    </citation>
    <scope>NUCLEOTIDE SEQUENCE</scope>
    <source>
        <strain evidence="7">SYSU D8009</strain>
    </source>
</reference>
<dbReference type="AlphaFoldDB" id="A0A9X0UE94"/>
<organism evidence="7 8">
    <name type="scientific">Siccirubricoccus deserti</name>
    <dbReference type="NCBI Taxonomy" id="2013562"/>
    <lineage>
        <taxon>Bacteria</taxon>
        <taxon>Pseudomonadati</taxon>
        <taxon>Pseudomonadota</taxon>
        <taxon>Alphaproteobacteria</taxon>
        <taxon>Acetobacterales</taxon>
        <taxon>Roseomonadaceae</taxon>
        <taxon>Siccirubricoccus</taxon>
    </lineage>
</organism>
<dbReference type="PRINTS" id="PR00411">
    <property type="entry name" value="PNDRDTASEI"/>
</dbReference>